<dbReference type="PANTHER" id="PTHR43364">
    <property type="entry name" value="NADH-SPECIFIC METHYLGLYOXAL REDUCTASE-RELATED"/>
    <property type="match status" value="1"/>
</dbReference>
<dbReference type="InterPro" id="IPR050523">
    <property type="entry name" value="AKR_Detox_Biosynth"/>
</dbReference>
<dbReference type="KEGG" id="schj:DDV21_007535"/>
<accession>A0A346ND50</accession>
<proteinExistence type="predicted"/>
<dbReference type="FunFam" id="3.20.20.100:FF:000004">
    <property type="entry name" value="Oxidoreductase, aldo/keto reductase"/>
    <property type="match status" value="1"/>
</dbReference>
<dbReference type="EMBL" id="QVQZ01000005">
    <property type="protein sequence ID" value="RFU53572.1"/>
    <property type="molecule type" value="Genomic_DNA"/>
</dbReference>
<keyword evidence="8" id="KW-1185">Reference proteome</keyword>
<dbReference type="PRINTS" id="PR00069">
    <property type="entry name" value="ALDKETRDTASE"/>
</dbReference>
<reference evidence="6" key="3">
    <citation type="submission" date="2018-08" db="EMBL/GenBank/DDBJ databases">
        <title>Streptococcus chenjunshii sp. nov., isolated from stools sample of the Tibetan antelope in the Qinghai-Tibet plateau, China.</title>
        <authorList>
            <person name="Tian Z."/>
        </authorList>
    </citation>
    <scope>NUCLEOTIDE SEQUENCE [LARGE SCALE GENOMIC DNA]</scope>
    <source>
        <strain evidence="6">Z15</strain>
    </source>
</reference>
<evidence type="ECO:0000256" key="1">
    <source>
        <dbReference type="ARBA" id="ARBA00023002"/>
    </source>
</evidence>
<dbReference type="EMBL" id="CP031733">
    <property type="protein sequence ID" value="AXQ78945.1"/>
    <property type="molecule type" value="Genomic_DNA"/>
</dbReference>
<sequence>MKYTKLGNSGINVSRLCLGCMGFGDASRGMHTWAVQYDESKDIIGYAYEQGINFFDTAMGYQDGTSEEYLGRAIRELGIRDKTVIATKYMPRSTDELLETYTGQEWIEKCLHDSLKRLGTDYIDLYIMHAWDYKTPVLETMETLTKAQRDGRIRAFGISNCYAWQLAKANALAEKEGLETFTSIQSHFNLIAREDEREIIPYCKEDNIAVTPYSSLAVGRLSRRPEEVTKRSQLDVINNSKYDWAKDIDEPVIQRVIEIADKHGVSMAEVSLGWLLTKATSPVVGATKKSQIDGLVKSVDFILTEEEINYLEEPYVPHKLAGVIAMNPVEIQAK</sequence>
<gene>
    <name evidence="3" type="ORF">DDV21_007535</name>
    <name evidence="4" type="ORF">DDV22_03425</name>
    <name evidence="5" type="ORF">DDV23_03415</name>
</gene>
<accession>A0A372KMR3</accession>
<dbReference type="Proteomes" id="UP000264056">
    <property type="component" value="Unassembled WGS sequence"/>
</dbReference>
<dbReference type="AlphaFoldDB" id="A0A372KMR3"/>
<evidence type="ECO:0000313" key="3">
    <source>
        <dbReference type="EMBL" id="AXQ78945.1"/>
    </source>
</evidence>
<reference evidence="3" key="4">
    <citation type="journal article" date="2019" name="Int. J. Syst. Evol. Microbiol.">
        <title>Streptococcus chenjunshii sp. nov. isolated from feces of Tibetan antelopes.</title>
        <authorList>
            <person name="Tian Z."/>
            <person name="Lu S."/>
            <person name="Jin D."/>
            <person name="Yang J."/>
            <person name="Pu J."/>
            <person name="Lai X.H."/>
            <person name="Bai X.N."/>
            <person name="Wu X.M."/>
            <person name="Li J."/>
            <person name="Wang S."/>
            <person name="Xu J."/>
        </authorList>
    </citation>
    <scope>NUCLEOTIDE SEQUENCE</scope>
    <source>
        <strain evidence="3">Z15</strain>
    </source>
</reference>
<reference evidence="4 8" key="1">
    <citation type="submission" date="2018-08" db="EMBL/GenBank/DDBJ databases">
        <title>Draft genome of Streptococcus sp .nov. Z2.</title>
        <authorList>
            <person name="Tian Z."/>
        </authorList>
    </citation>
    <scope>NUCLEOTIDE SEQUENCE [LARGE SCALE GENOMIC DNA]</scope>
    <source>
        <strain evidence="4 8">Z2</strain>
    </source>
</reference>
<dbReference type="GO" id="GO:0016491">
    <property type="term" value="F:oxidoreductase activity"/>
    <property type="evidence" value="ECO:0007669"/>
    <property type="project" value="UniProtKB-KW"/>
</dbReference>
<name>A0A372KMR3_9STRE</name>
<dbReference type="PANTHER" id="PTHR43364:SF4">
    <property type="entry name" value="NAD(P)-LINKED OXIDOREDUCTASE SUPERFAMILY PROTEIN"/>
    <property type="match status" value="1"/>
</dbReference>
<dbReference type="InterPro" id="IPR036812">
    <property type="entry name" value="NAD(P)_OxRdtase_dom_sf"/>
</dbReference>
<evidence type="ECO:0000313" key="4">
    <source>
        <dbReference type="EMBL" id="RFU51372.1"/>
    </source>
</evidence>
<evidence type="ECO:0000313" key="8">
    <source>
        <dbReference type="Proteomes" id="UP000264056"/>
    </source>
</evidence>
<dbReference type="EMBL" id="QVQY01000006">
    <property type="protein sequence ID" value="RFU51372.1"/>
    <property type="molecule type" value="Genomic_DNA"/>
</dbReference>
<evidence type="ECO:0000313" key="6">
    <source>
        <dbReference type="Proteomes" id="UP000246115"/>
    </source>
</evidence>
<dbReference type="SUPFAM" id="SSF51430">
    <property type="entry name" value="NAD(P)-linked oxidoreductase"/>
    <property type="match status" value="1"/>
</dbReference>
<feature type="domain" description="NADP-dependent oxidoreductase" evidence="2">
    <location>
        <begin position="15"/>
        <end position="313"/>
    </location>
</feature>
<organism evidence="5 7">
    <name type="scientific">Streptococcus chenjunshii</name>
    <dbReference type="NCBI Taxonomy" id="2173853"/>
    <lineage>
        <taxon>Bacteria</taxon>
        <taxon>Bacillati</taxon>
        <taxon>Bacillota</taxon>
        <taxon>Bacilli</taxon>
        <taxon>Lactobacillales</taxon>
        <taxon>Streptococcaceae</taxon>
        <taxon>Streptococcus</taxon>
    </lineage>
</organism>
<dbReference type="Gene3D" id="3.20.20.100">
    <property type="entry name" value="NADP-dependent oxidoreductase domain"/>
    <property type="match status" value="1"/>
</dbReference>
<dbReference type="Proteomes" id="UP000262901">
    <property type="component" value="Unassembled WGS sequence"/>
</dbReference>
<evidence type="ECO:0000259" key="2">
    <source>
        <dbReference type="Pfam" id="PF00248"/>
    </source>
</evidence>
<dbReference type="Pfam" id="PF00248">
    <property type="entry name" value="Aldo_ket_red"/>
    <property type="match status" value="1"/>
</dbReference>
<evidence type="ECO:0000313" key="5">
    <source>
        <dbReference type="EMBL" id="RFU53572.1"/>
    </source>
</evidence>
<keyword evidence="1" id="KW-0560">Oxidoreductase</keyword>
<evidence type="ECO:0000313" key="7">
    <source>
        <dbReference type="Proteomes" id="UP000262901"/>
    </source>
</evidence>
<dbReference type="InterPro" id="IPR020471">
    <property type="entry name" value="AKR"/>
</dbReference>
<protein>
    <submittedName>
        <fullName evidence="5">Aldo/keto reductase</fullName>
    </submittedName>
</protein>
<dbReference type="RefSeq" id="WP_116877711.1">
    <property type="nucleotide sequence ID" value="NZ_CP031733.1"/>
</dbReference>
<dbReference type="CDD" id="cd19079">
    <property type="entry name" value="AKR_EcYajO-like"/>
    <property type="match status" value="1"/>
</dbReference>
<dbReference type="OrthoDB" id="9773828at2"/>
<dbReference type="InterPro" id="IPR023210">
    <property type="entry name" value="NADP_OxRdtase_dom"/>
</dbReference>
<dbReference type="GO" id="GO:0005829">
    <property type="term" value="C:cytosol"/>
    <property type="evidence" value="ECO:0007669"/>
    <property type="project" value="TreeGrafter"/>
</dbReference>
<reference evidence="5 7" key="2">
    <citation type="submission" date="2018-08" db="EMBL/GenBank/DDBJ databases">
        <title>Draft genome of Streptococcus sp. nov. Z1.</title>
        <authorList>
            <person name="Tian Z."/>
        </authorList>
    </citation>
    <scope>NUCLEOTIDE SEQUENCE [LARGE SCALE GENOMIC DNA]</scope>
    <source>
        <strain evidence="5">Z1</strain>
        <strain evidence="7">Z1(2018)</strain>
    </source>
</reference>
<dbReference type="Proteomes" id="UP000246115">
    <property type="component" value="Chromosome"/>
</dbReference>